<protein>
    <submittedName>
        <fullName evidence="2">Uncharacterized protein</fullName>
    </submittedName>
</protein>
<proteinExistence type="predicted"/>
<sequence length="171" mass="19458">MRSTDNEPLHSFCPASVASWYKYNQAVSKETAEICHHKTSLPPAVKDAIKPIFNALSHPELLNRCLGAYTQNTNYSLNSMISQICPKISSIGRRIAEIAVYESVVRFNEGRLGRLNIMKGLNMCINNNAINSHNKADMRRMKQVDRRAKQNTNGRKDRKDKSEIACWIKIH</sequence>
<evidence type="ECO:0000313" key="3">
    <source>
        <dbReference type="Proteomes" id="UP000499080"/>
    </source>
</evidence>
<dbReference type="EMBL" id="BGPR01000722">
    <property type="protein sequence ID" value="GBM32998.1"/>
    <property type="molecule type" value="Genomic_DNA"/>
</dbReference>
<keyword evidence="3" id="KW-1185">Reference proteome</keyword>
<evidence type="ECO:0000256" key="1">
    <source>
        <dbReference type="SAM" id="MobiDB-lite"/>
    </source>
</evidence>
<name>A0A4Y2EXQ3_ARAVE</name>
<comment type="caution">
    <text evidence="2">The sequence shown here is derived from an EMBL/GenBank/DDBJ whole genome shotgun (WGS) entry which is preliminary data.</text>
</comment>
<reference evidence="2 3" key="1">
    <citation type="journal article" date="2019" name="Sci. Rep.">
        <title>Orb-weaving spider Araneus ventricosus genome elucidates the spidroin gene catalogue.</title>
        <authorList>
            <person name="Kono N."/>
            <person name="Nakamura H."/>
            <person name="Ohtoshi R."/>
            <person name="Moran D.A.P."/>
            <person name="Shinohara A."/>
            <person name="Yoshida Y."/>
            <person name="Fujiwara M."/>
            <person name="Mori M."/>
            <person name="Tomita M."/>
            <person name="Arakawa K."/>
        </authorList>
    </citation>
    <scope>NUCLEOTIDE SEQUENCE [LARGE SCALE GENOMIC DNA]</scope>
</reference>
<gene>
    <name evidence="2" type="ORF">AVEN_263492_1</name>
</gene>
<dbReference type="OrthoDB" id="6435104at2759"/>
<organism evidence="2 3">
    <name type="scientific">Araneus ventricosus</name>
    <name type="common">Orbweaver spider</name>
    <name type="synonym">Epeira ventricosa</name>
    <dbReference type="NCBI Taxonomy" id="182803"/>
    <lineage>
        <taxon>Eukaryota</taxon>
        <taxon>Metazoa</taxon>
        <taxon>Ecdysozoa</taxon>
        <taxon>Arthropoda</taxon>
        <taxon>Chelicerata</taxon>
        <taxon>Arachnida</taxon>
        <taxon>Araneae</taxon>
        <taxon>Araneomorphae</taxon>
        <taxon>Entelegynae</taxon>
        <taxon>Araneoidea</taxon>
        <taxon>Araneidae</taxon>
        <taxon>Araneus</taxon>
    </lineage>
</organism>
<feature type="region of interest" description="Disordered" evidence="1">
    <location>
        <begin position="135"/>
        <end position="160"/>
    </location>
</feature>
<evidence type="ECO:0000313" key="2">
    <source>
        <dbReference type="EMBL" id="GBM32998.1"/>
    </source>
</evidence>
<dbReference type="Proteomes" id="UP000499080">
    <property type="component" value="Unassembled WGS sequence"/>
</dbReference>
<dbReference type="AlphaFoldDB" id="A0A4Y2EXQ3"/>
<accession>A0A4Y2EXQ3</accession>